<accession>A0A3P8U5P6</accession>
<keyword evidence="3" id="KW-1185">Reference proteome</keyword>
<reference evidence="2" key="2">
    <citation type="submission" date="2025-08" db="UniProtKB">
        <authorList>
            <consortium name="Ensembl"/>
        </authorList>
    </citation>
    <scope>IDENTIFICATION</scope>
</reference>
<dbReference type="AlphaFoldDB" id="A0A3P8U5P6"/>
<name>A0A3P8U5P6_AMPPE</name>
<evidence type="ECO:0000313" key="2">
    <source>
        <dbReference type="Ensembl" id="ENSAPEP00000033860.1"/>
    </source>
</evidence>
<reference evidence="2 3" key="1">
    <citation type="submission" date="2018-03" db="EMBL/GenBank/DDBJ databases">
        <title>Finding Nemo's genes: A chromosome-scale reference assembly of the genome of the orange clownfish Amphiprion percula.</title>
        <authorList>
            <person name="Lehmann R."/>
        </authorList>
    </citation>
    <scope>NUCLEOTIDE SEQUENCE</scope>
</reference>
<feature type="signal peptide" evidence="1">
    <location>
        <begin position="1"/>
        <end position="21"/>
    </location>
</feature>
<reference evidence="2" key="3">
    <citation type="submission" date="2025-09" db="UniProtKB">
        <authorList>
            <consortium name="Ensembl"/>
        </authorList>
    </citation>
    <scope>IDENTIFICATION</scope>
</reference>
<protein>
    <submittedName>
        <fullName evidence="2">Uncharacterized protein</fullName>
    </submittedName>
</protein>
<dbReference type="Proteomes" id="UP000265080">
    <property type="component" value="Chromosome 12"/>
</dbReference>
<sequence>MTSHIHEIISLCCLLKGCCHCTHISNHQNGIPKVKYDNGSIVIWNEKINFQLKFRPQEITIVYVLLA</sequence>
<evidence type="ECO:0000313" key="3">
    <source>
        <dbReference type="Proteomes" id="UP000265080"/>
    </source>
</evidence>
<dbReference type="Ensembl" id="ENSAPET00000034746.1">
    <property type="protein sequence ID" value="ENSAPEP00000033860.1"/>
    <property type="gene ID" value="ENSAPEG00000024053.1"/>
</dbReference>
<keyword evidence="1" id="KW-0732">Signal</keyword>
<organism evidence="2 3">
    <name type="scientific">Amphiprion percula</name>
    <name type="common">Orange clownfish</name>
    <name type="synonym">Lutjanus percula</name>
    <dbReference type="NCBI Taxonomy" id="161767"/>
    <lineage>
        <taxon>Eukaryota</taxon>
        <taxon>Metazoa</taxon>
        <taxon>Chordata</taxon>
        <taxon>Craniata</taxon>
        <taxon>Vertebrata</taxon>
        <taxon>Euteleostomi</taxon>
        <taxon>Actinopterygii</taxon>
        <taxon>Neopterygii</taxon>
        <taxon>Teleostei</taxon>
        <taxon>Neoteleostei</taxon>
        <taxon>Acanthomorphata</taxon>
        <taxon>Ovalentaria</taxon>
        <taxon>Pomacentridae</taxon>
        <taxon>Amphiprion</taxon>
    </lineage>
</organism>
<feature type="chain" id="PRO_5018042777" evidence="1">
    <location>
        <begin position="22"/>
        <end position="67"/>
    </location>
</feature>
<proteinExistence type="predicted"/>
<evidence type="ECO:0000256" key="1">
    <source>
        <dbReference type="SAM" id="SignalP"/>
    </source>
</evidence>